<protein>
    <submittedName>
        <fullName evidence="2">Uncharacterized protein</fullName>
    </submittedName>
</protein>
<evidence type="ECO:0000313" key="3">
    <source>
        <dbReference type="Proteomes" id="UP000092093"/>
    </source>
</evidence>
<dbReference type="PATRIC" id="fig|1710896.3.peg.6278"/>
<evidence type="ECO:0000256" key="1">
    <source>
        <dbReference type="ARBA" id="ARBA00005651"/>
    </source>
</evidence>
<dbReference type="PANTHER" id="PTHR37525:SF1">
    <property type="entry name" value="UPF0175 PROTEIN SSL1255"/>
    <property type="match status" value="1"/>
</dbReference>
<organism evidence="2 3">
    <name type="scientific">Aphanizomenon flos-aquae WA102</name>
    <dbReference type="NCBI Taxonomy" id="1710896"/>
    <lineage>
        <taxon>Bacteria</taxon>
        <taxon>Bacillati</taxon>
        <taxon>Cyanobacteriota</taxon>
        <taxon>Cyanophyceae</taxon>
        <taxon>Nostocales</taxon>
        <taxon>Aphanizomenonaceae</taxon>
        <taxon>Aphanizomenon</taxon>
    </lineage>
</organism>
<sequence length="81" mass="9187">MSLTISDEVLNSSGMTGSELLVEIAIMLFLQERVSLGKASKIAEMNYVEFQELLAQRNISMHYDVEEFEEDIKTLQATGWL</sequence>
<dbReference type="EMBL" id="LJOW01000037">
    <property type="protein sequence ID" value="OBQ43930.1"/>
    <property type="molecule type" value="Genomic_DNA"/>
</dbReference>
<dbReference type="Proteomes" id="UP000092093">
    <property type="component" value="Unassembled WGS sequence"/>
</dbReference>
<proteinExistence type="inferred from homology"/>
<accession>A0A1B7X3Q9</accession>
<gene>
    <name evidence="2" type="ORF">AN484_09710</name>
</gene>
<name>A0A1B7X3Q9_APHFL</name>
<evidence type="ECO:0000313" key="2">
    <source>
        <dbReference type="EMBL" id="OBQ43930.1"/>
    </source>
</evidence>
<comment type="similarity">
    <text evidence="1">Belongs to the UPF0175 family.</text>
</comment>
<dbReference type="InterPro" id="IPR005368">
    <property type="entry name" value="UPF0175"/>
</dbReference>
<dbReference type="AlphaFoldDB" id="A0A1B7X3Q9"/>
<comment type="caution">
    <text evidence="2">The sequence shown here is derived from an EMBL/GenBank/DDBJ whole genome shotgun (WGS) entry which is preliminary data.</text>
</comment>
<reference evidence="2 3" key="1">
    <citation type="submission" date="2015-09" db="EMBL/GenBank/DDBJ databases">
        <title>Aphanizomenon flos-aquae WA102.</title>
        <authorList>
            <person name="Driscoll C."/>
        </authorList>
    </citation>
    <scope>NUCLEOTIDE SEQUENCE [LARGE SCALE GENOMIC DNA]</scope>
    <source>
        <strain evidence="2">WA102</strain>
    </source>
</reference>
<dbReference type="Pfam" id="PF03683">
    <property type="entry name" value="UPF0175"/>
    <property type="match status" value="1"/>
</dbReference>
<dbReference type="PANTHER" id="PTHR37525">
    <property type="entry name" value="UPF0175 PROTEIN SSL1255"/>
    <property type="match status" value="1"/>
</dbReference>
<dbReference type="InterPro" id="IPR052264">
    <property type="entry name" value="UPF0175_domain"/>
</dbReference>